<feature type="transmembrane region" description="Helical" evidence="6">
    <location>
        <begin position="407"/>
        <end position="427"/>
    </location>
</feature>
<feature type="region of interest" description="Disordered" evidence="5">
    <location>
        <begin position="1"/>
        <end position="26"/>
    </location>
</feature>
<dbReference type="InterPro" id="IPR050524">
    <property type="entry name" value="APC_YAT"/>
</dbReference>
<comment type="subcellular location">
    <subcellularLocation>
        <location evidence="1">Membrane</location>
        <topology evidence="1">Multi-pass membrane protein</topology>
    </subcellularLocation>
</comment>
<dbReference type="GeneID" id="30157273"/>
<evidence type="ECO:0000256" key="3">
    <source>
        <dbReference type="ARBA" id="ARBA00022989"/>
    </source>
</evidence>
<keyword evidence="2 6" id="KW-0812">Transmembrane</keyword>
<name>A0A1E3HKM3_9TREE</name>
<accession>A0A1E3HKM3</accession>
<evidence type="ECO:0000256" key="2">
    <source>
        <dbReference type="ARBA" id="ARBA00022692"/>
    </source>
</evidence>
<feature type="transmembrane region" description="Helical" evidence="6">
    <location>
        <begin position="318"/>
        <end position="336"/>
    </location>
</feature>
<dbReference type="PANTHER" id="PTHR43341:SF15">
    <property type="entry name" value="GENERAL AMINO ACID PERMEASE AGP2"/>
    <property type="match status" value="1"/>
</dbReference>
<sequence length="630" mass="69344">MAAHHKLGFPENLWPEASPKTNPLDRTQVLSRNPEIMAKIMQAGKRARMKSSPSFCLPEIDTLAAPLPILTAHTMDDTKPYELGEVDKSPDAAVYMTETSETIEAVSADGESMEARVLHSVNHRKLNARQIQLTSIAGSIGAALFVAIGSGVISGPLCLLIAFVFWSSVVYSVAQCQQEIVSLFPYDGSFIRLAGRMVDPALGVAVGWNHFFAQTSYVIFEATIINTLVEYWGYDQSPAILISVSLVLFLAINIYRADLFGEAEFWLAMGKVLLAIGLLFYTFITMVGGNPIHDKFGFRYWKDPGPWVGDSGISRFESFVNAVIVAGFCTGGPEYISMIAGEAKNPRKTIPRAFKTIMARLVIFFVGGSLAVGILVPSNDETLTGGSDTYAGGSPYVISMQRLKIPVLPSIVTAALLTAIFSAGNAYTFNASRSLHALALDGKAPAFLRKHNRHGVPYTCVIVVMLLSCLAYLALGSTSAKVLNWILNFCTAATLFNWTVMSFTWIRFNQAMKAQGIDRHIYLPAPSKVQPYAAYWAFVWGFIFLWVQGYAVFLKGSWSTATFIFNYGIIALAGGIGLGFKIFQRTPFHRSKNVDLKTDLDFFEALDSYYKDQQDDVPSNYKDKIMAKLF</sequence>
<gene>
    <name evidence="8" type="ORF">L202_05964</name>
</gene>
<dbReference type="Pfam" id="PF00324">
    <property type="entry name" value="AA_permease"/>
    <property type="match status" value="1"/>
</dbReference>
<feature type="transmembrane region" description="Helical" evidence="6">
    <location>
        <begin position="486"/>
        <end position="508"/>
    </location>
</feature>
<proteinExistence type="predicted"/>
<feature type="domain" description="Amino acid permease/ SLC12A" evidence="7">
    <location>
        <begin position="131"/>
        <end position="589"/>
    </location>
</feature>
<feature type="transmembrane region" description="Helical" evidence="6">
    <location>
        <begin position="357"/>
        <end position="376"/>
    </location>
</feature>
<feature type="transmembrane region" description="Helical" evidence="6">
    <location>
        <begin position="237"/>
        <end position="255"/>
    </location>
</feature>
<dbReference type="Proteomes" id="UP000094065">
    <property type="component" value="Unassembled WGS sequence"/>
</dbReference>
<dbReference type="GO" id="GO:0016020">
    <property type="term" value="C:membrane"/>
    <property type="evidence" value="ECO:0007669"/>
    <property type="project" value="UniProtKB-SubCell"/>
</dbReference>
<organism evidence="8 9">
    <name type="scientific">Cryptococcus amylolentus CBS 6039</name>
    <dbReference type="NCBI Taxonomy" id="1295533"/>
    <lineage>
        <taxon>Eukaryota</taxon>
        <taxon>Fungi</taxon>
        <taxon>Dikarya</taxon>
        <taxon>Basidiomycota</taxon>
        <taxon>Agaricomycotina</taxon>
        <taxon>Tremellomycetes</taxon>
        <taxon>Tremellales</taxon>
        <taxon>Cryptococcaceae</taxon>
        <taxon>Cryptococcus</taxon>
    </lineage>
</organism>
<evidence type="ECO:0000313" key="9">
    <source>
        <dbReference type="Proteomes" id="UP000094065"/>
    </source>
</evidence>
<feature type="transmembrane region" description="Helical" evidence="6">
    <location>
        <begin position="529"/>
        <end position="551"/>
    </location>
</feature>
<protein>
    <recommendedName>
        <fullName evidence="7">Amino acid permease/ SLC12A domain-containing protein</fullName>
    </recommendedName>
</protein>
<evidence type="ECO:0000313" key="8">
    <source>
        <dbReference type="EMBL" id="ODN76001.1"/>
    </source>
</evidence>
<keyword evidence="3 6" id="KW-1133">Transmembrane helix</keyword>
<keyword evidence="9" id="KW-1185">Reference proteome</keyword>
<evidence type="ECO:0000256" key="6">
    <source>
        <dbReference type="SAM" id="Phobius"/>
    </source>
</evidence>
<dbReference type="OrthoDB" id="10062876at2759"/>
<dbReference type="Gene3D" id="1.20.1740.10">
    <property type="entry name" value="Amino acid/polyamine transporter I"/>
    <property type="match status" value="1"/>
</dbReference>
<dbReference type="AlphaFoldDB" id="A0A1E3HKM3"/>
<dbReference type="EMBL" id="AWGJ01000009">
    <property type="protein sequence ID" value="ODN76001.1"/>
    <property type="molecule type" value="Genomic_DNA"/>
</dbReference>
<comment type="caution">
    <text evidence="8">The sequence shown here is derived from an EMBL/GenBank/DDBJ whole genome shotgun (WGS) entry which is preliminary data.</text>
</comment>
<evidence type="ECO:0000259" key="7">
    <source>
        <dbReference type="Pfam" id="PF00324"/>
    </source>
</evidence>
<feature type="transmembrane region" description="Helical" evidence="6">
    <location>
        <begin position="133"/>
        <end position="166"/>
    </location>
</feature>
<dbReference type="GO" id="GO:0015171">
    <property type="term" value="F:amino acid transmembrane transporter activity"/>
    <property type="evidence" value="ECO:0007669"/>
    <property type="project" value="TreeGrafter"/>
</dbReference>
<dbReference type="PANTHER" id="PTHR43341">
    <property type="entry name" value="AMINO ACID PERMEASE"/>
    <property type="match status" value="1"/>
</dbReference>
<evidence type="ECO:0000256" key="5">
    <source>
        <dbReference type="SAM" id="MobiDB-lite"/>
    </source>
</evidence>
<feature type="transmembrane region" description="Helical" evidence="6">
    <location>
        <begin position="563"/>
        <end position="583"/>
    </location>
</feature>
<keyword evidence="4 6" id="KW-0472">Membrane</keyword>
<reference evidence="8 9" key="1">
    <citation type="submission" date="2016-06" db="EMBL/GenBank/DDBJ databases">
        <title>Evolution of pathogenesis and genome organization in the Tremellales.</title>
        <authorList>
            <person name="Cuomo C."/>
            <person name="Litvintseva A."/>
            <person name="Heitman J."/>
            <person name="Chen Y."/>
            <person name="Sun S."/>
            <person name="Springer D."/>
            <person name="Dromer F."/>
            <person name="Young S."/>
            <person name="Zeng Q."/>
            <person name="Chapman S."/>
            <person name="Gujja S."/>
            <person name="Saif S."/>
            <person name="Birren B."/>
        </authorList>
    </citation>
    <scope>NUCLEOTIDE SEQUENCE [LARGE SCALE GENOMIC DNA]</scope>
    <source>
        <strain evidence="8 9">CBS 6039</strain>
    </source>
</reference>
<evidence type="ECO:0000256" key="4">
    <source>
        <dbReference type="ARBA" id="ARBA00023136"/>
    </source>
</evidence>
<dbReference type="STRING" id="1295533.A0A1E3HKM3"/>
<evidence type="ECO:0000256" key="1">
    <source>
        <dbReference type="ARBA" id="ARBA00004141"/>
    </source>
</evidence>
<dbReference type="RefSeq" id="XP_018991532.1">
    <property type="nucleotide sequence ID" value="XM_019140381.1"/>
</dbReference>
<feature type="transmembrane region" description="Helical" evidence="6">
    <location>
        <begin position="267"/>
        <end position="288"/>
    </location>
</feature>
<feature type="transmembrane region" description="Helical" evidence="6">
    <location>
        <begin position="455"/>
        <end position="474"/>
    </location>
</feature>
<dbReference type="InterPro" id="IPR004841">
    <property type="entry name" value="AA-permease/SLC12A_dom"/>
</dbReference>